<dbReference type="InterPro" id="IPR024747">
    <property type="entry name" value="Pyridox_Oxase-rel"/>
</dbReference>
<accession>A0ABV6HH37</accession>
<dbReference type="SUPFAM" id="SSF50475">
    <property type="entry name" value="FMN-binding split barrel"/>
    <property type="match status" value="1"/>
</dbReference>
<comment type="caution">
    <text evidence="1">The sequence shown here is derived from an EMBL/GenBank/DDBJ whole genome shotgun (WGS) entry which is preliminary data.</text>
</comment>
<reference evidence="1 2" key="1">
    <citation type="submission" date="2024-09" db="EMBL/GenBank/DDBJ databases">
        <authorList>
            <person name="Sun Q."/>
            <person name="Mori K."/>
        </authorList>
    </citation>
    <scope>NUCLEOTIDE SEQUENCE [LARGE SCALE GENOMIC DNA]</scope>
    <source>
        <strain evidence="1 2">CCM 7765</strain>
    </source>
</reference>
<dbReference type="PANTHER" id="PTHR34071">
    <property type="entry name" value="5-NITROIMIDAZOLE ANTIBIOTICS RESISTANCE PROTEIN, NIMA-FAMILY-RELATED PROTEIN-RELATED"/>
    <property type="match status" value="1"/>
</dbReference>
<sequence length="147" mass="17044">MLGELNKKEIVDLLKSQFIGRLGCHANGETYIVPINYVYQNNAIYAHSGEGKKIEMLRKNPRVCFQVDEVESMFKWKSAILWGTFEELKDMERQQAMQGLILRIMPNTNDPGRDPSHAISPELRNSLIVYRINIEEGTGRFEFHEEQ</sequence>
<protein>
    <submittedName>
        <fullName evidence="1">Pyridoxamine 5'-phosphate oxidase family protein</fullName>
    </submittedName>
</protein>
<dbReference type="EMBL" id="JBHLWO010000001">
    <property type="protein sequence ID" value="MFC0318213.1"/>
    <property type="molecule type" value="Genomic_DNA"/>
</dbReference>
<organism evidence="1 2">
    <name type="scientific">Olivibacter oleidegradans</name>
    <dbReference type="NCBI Taxonomy" id="760123"/>
    <lineage>
        <taxon>Bacteria</taxon>
        <taxon>Pseudomonadati</taxon>
        <taxon>Bacteroidota</taxon>
        <taxon>Sphingobacteriia</taxon>
        <taxon>Sphingobacteriales</taxon>
        <taxon>Sphingobacteriaceae</taxon>
        <taxon>Olivibacter</taxon>
    </lineage>
</organism>
<dbReference type="Proteomes" id="UP001589774">
    <property type="component" value="Unassembled WGS sequence"/>
</dbReference>
<keyword evidence="2" id="KW-1185">Reference proteome</keyword>
<name>A0ABV6HH37_9SPHI</name>
<evidence type="ECO:0000313" key="2">
    <source>
        <dbReference type="Proteomes" id="UP001589774"/>
    </source>
</evidence>
<gene>
    <name evidence="1" type="ORF">ACFFI0_07820</name>
</gene>
<dbReference type="Pfam" id="PF12900">
    <property type="entry name" value="Pyridox_ox_2"/>
    <property type="match status" value="1"/>
</dbReference>
<dbReference type="InterPro" id="IPR012349">
    <property type="entry name" value="Split_barrel_FMN-bd"/>
</dbReference>
<dbReference type="PANTHER" id="PTHR34071:SF2">
    <property type="entry name" value="FLAVIN-NUCLEOTIDE-BINDING PROTEIN"/>
    <property type="match status" value="1"/>
</dbReference>
<dbReference type="Gene3D" id="2.30.110.10">
    <property type="entry name" value="Electron Transport, Fmn-binding Protein, Chain A"/>
    <property type="match status" value="1"/>
</dbReference>
<dbReference type="RefSeq" id="WP_130856275.1">
    <property type="nucleotide sequence ID" value="NZ_JBHLWO010000001.1"/>
</dbReference>
<evidence type="ECO:0000313" key="1">
    <source>
        <dbReference type="EMBL" id="MFC0318213.1"/>
    </source>
</evidence>
<proteinExistence type="predicted"/>